<name>A0A0Q3WYR5_9BACI</name>
<accession>A0A0Q3WYR5</accession>
<keyword evidence="2" id="KW-0808">Transferase</keyword>
<reference evidence="2 3" key="1">
    <citation type="submission" date="2015-09" db="EMBL/GenBank/DDBJ databases">
        <title>Genome sequencing project for genomic taxonomy and phylogenomics of Bacillus-like bacteria.</title>
        <authorList>
            <person name="Liu B."/>
            <person name="Wang J."/>
            <person name="Zhu Y."/>
            <person name="Liu G."/>
            <person name="Chen Q."/>
            <person name="Chen Z."/>
            <person name="Lan J."/>
            <person name="Che J."/>
            <person name="Ge C."/>
            <person name="Shi H."/>
            <person name="Pan Z."/>
            <person name="Liu X."/>
        </authorList>
    </citation>
    <scope>NUCLEOTIDE SEQUENCE [LARGE SCALE GENOMIC DNA]</scope>
    <source>
        <strain evidence="2 3">LMG 18435</strain>
    </source>
</reference>
<dbReference type="Proteomes" id="UP000051888">
    <property type="component" value="Unassembled WGS sequence"/>
</dbReference>
<evidence type="ECO:0000259" key="1">
    <source>
        <dbReference type="PROSITE" id="PS51186"/>
    </source>
</evidence>
<dbReference type="InterPro" id="IPR016181">
    <property type="entry name" value="Acyl_CoA_acyltransferase"/>
</dbReference>
<dbReference type="SUPFAM" id="SSF55729">
    <property type="entry name" value="Acyl-CoA N-acyltransferases (Nat)"/>
    <property type="match status" value="1"/>
</dbReference>
<gene>
    <name evidence="2" type="ORF">AN964_13500</name>
</gene>
<proteinExistence type="predicted"/>
<dbReference type="EMBL" id="LJJC01000004">
    <property type="protein sequence ID" value="KQL54412.1"/>
    <property type="molecule type" value="Genomic_DNA"/>
</dbReference>
<comment type="caution">
    <text evidence="2">The sequence shown here is derived from an EMBL/GenBank/DDBJ whole genome shotgun (WGS) entry which is preliminary data.</text>
</comment>
<protein>
    <submittedName>
        <fullName evidence="2">GCN5 family acetyltransferase</fullName>
    </submittedName>
</protein>
<dbReference type="GO" id="GO:0016747">
    <property type="term" value="F:acyltransferase activity, transferring groups other than amino-acyl groups"/>
    <property type="evidence" value="ECO:0007669"/>
    <property type="project" value="InterPro"/>
</dbReference>
<dbReference type="Pfam" id="PF00583">
    <property type="entry name" value="Acetyltransf_1"/>
    <property type="match status" value="1"/>
</dbReference>
<dbReference type="Gene3D" id="3.40.630.30">
    <property type="match status" value="1"/>
</dbReference>
<organism evidence="2 3">
    <name type="scientific">Heyndrickxia shackletonii</name>
    <dbReference type="NCBI Taxonomy" id="157838"/>
    <lineage>
        <taxon>Bacteria</taxon>
        <taxon>Bacillati</taxon>
        <taxon>Bacillota</taxon>
        <taxon>Bacilli</taxon>
        <taxon>Bacillales</taxon>
        <taxon>Bacillaceae</taxon>
        <taxon>Heyndrickxia</taxon>
    </lineage>
</organism>
<dbReference type="OrthoDB" id="185406at2"/>
<evidence type="ECO:0000313" key="3">
    <source>
        <dbReference type="Proteomes" id="UP000051888"/>
    </source>
</evidence>
<evidence type="ECO:0000313" key="2">
    <source>
        <dbReference type="EMBL" id="KQL54412.1"/>
    </source>
</evidence>
<dbReference type="RefSeq" id="WP_055740180.1">
    <property type="nucleotide sequence ID" value="NZ_JAAIWL010000008.1"/>
</dbReference>
<dbReference type="STRING" id="157838.AN964_13500"/>
<sequence length="154" mass="17767">MKFIPIDVNKHQKYVVPFRKDSFIVSFGSDKDFGDETEYLDWLKKQIAKNPKGFVLAVENEQPIGQLELTIKIYEGKEIGYVNLYYLIPEKRGVGLGAQLHHYAINFFKGNNVNEYHLRVSTTNEHALAFYSKNGMRVIQSEMDGKVIRMAGYI</sequence>
<dbReference type="PROSITE" id="PS51186">
    <property type="entry name" value="GNAT"/>
    <property type="match status" value="1"/>
</dbReference>
<dbReference type="InterPro" id="IPR000182">
    <property type="entry name" value="GNAT_dom"/>
</dbReference>
<feature type="domain" description="N-acetyltransferase" evidence="1">
    <location>
        <begin position="1"/>
        <end position="154"/>
    </location>
</feature>
<dbReference type="AlphaFoldDB" id="A0A0Q3WYR5"/>
<dbReference type="PATRIC" id="fig|157838.3.peg.3001"/>
<keyword evidence="3" id="KW-1185">Reference proteome</keyword>